<feature type="transmembrane region" description="Helical" evidence="1">
    <location>
        <begin position="20"/>
        <end position="41"/>
    </location>
</feature>
<dbReference type="EMBL" id="JACU01000001">
    <property type="protein sequence ID" value="KMS60438.1"/>
    <property type="molecule type" value="Genomic_DNA"/>
</dbReference>
<comment type="caution">
    <text evidence="2">The sequence shown here is derived from an EMBL/GenBank/DDBJ whole genome shotgun (WGS) entry which is preliminary data.</text>
</comment>
<gene>
    <name evidence="2" type="ORF">V474_01805</name>
</gene>
<accession>A0A0J7YAU6</accession>
<evidence type="ECO:0008006" key="4">
    <source>
        <dbReference type="Google" id="ProtNLM"/>
    </source>
</evidence>
<reference evidence="2 3" key="1">
    <citation type="journal article" date="2015" name="G3 (Bethesda)">
        <title>Insights into Ongoing Evolution of the Hexachlorocyclohexane Catabolic Pathway from Comparative Genomics of Ten Sphingomonadaceae Strains.</title>
        <authorList>
            <person name="Pearce S.L."/>
            <person name="Oakeshott J.G."/>
            <person name="Pandey G."/>
        </authorList>
    </citation>
    <scope>NUCLEOTIDE SEQUENCE [LARGE SCALE GENOMIC DNA]</scope>
    <source>
        <strain evidence="2 3">LL02</strain>
    </source>
</reference>
<keyword evidence="3" id="KW-1185">Reference proteome</keyword>
<dbReference type="PATRIC" id="fig|1114963.3.peg.356"/>
<organism evidence="2 3">
    <name type="scientific">Novosphingobium barchaimii LL02</name>
    <dbReference type="NCBI Taxonomy" id="1114963"/>
    <lineage>
        <taxon>Bacteria</taxon>
        <taxon>Pseudomonadati</taxon>
        <taxon>Pseudomonadota</taxon>
        <taxon>Alphaproteobacteria</taxon>
        <taxon>Sphingomonadales</taxon>
        <taxon>Sphingomonadaceae</taxon>
        <taxon>Novosphingobium</taxon>
    </lineage>
</organism>
<dbReference type="Proteomes" id="UP000052268">
    <property type="component" value="Unassembled WGS sequence"/>
</dbReference>
<sequence length="62" mass="6764">MLPQRILSTITKSERGTSSVEYGLILAFIVLIVLIAIQATATQTVQLWTDIASKFSSAQPKN</sequence>
<evidence type="ECO:0000313" key="3">
    <source>
        <dbReference type="Proteomes" id="UP000052268"/>
    </source>
</evidence>
<proteinExistence type="predicted"/>
<name>A0A0J7YAU6_9SPHN</name>
<protein>
    <recommendedName>
        <fullName evidence="4">Flp family type IVb pilin</fullName>
    </recommendedName>
</protein>
<keyword evidence="1" id="KW-1133">Transmembrane helix</keyword>
<evidence type="ECO:0000313" key="2">
    <source>
        <dbReference type="EMBL" id="KMS60438.1"/>
    </source>
</evidence>
<keyword evidence="1" id="KW-0472">Membrane</keyword>
<dbReference type="AlphaFoldDB" id="A0A0J7YAU6"/>
<keyword evidence="1" id="KW-0812">Transmembrane</keyword>
<evidence type="ECO:0000256" key="1">
    <source>
        <dbReference type="SAM" id="Phobius"/>
    </source>
</evidence>